<dbReference type="RefSeq" id="WP_228351891.1">
    <property type="nucleotide sequence ID" value="NZ_JACEGA010000001.1"/>
</dbReference>
<dbReference type="PANTHER" id="PTHR11717">
    <property type="entry name" value="LOW MOLECULAR WEIGHT PROTEIN TYROSINE PHOSPHATASE"/>
    <property type="match status" value="1"/>
</dbReference>
<dbReference type="InterPro" id="IPR023485">
    <property type="entry name" value="Ptyr_pPase"/>
</dbReference>
<dbReference type="Pfam" id="PF01451">
    <property type="entry name" value="LMWPc"/>
    <property type="match status" value="1"/>
</dbReference>
<dbReference type="EMBL" id="JACEGA010000001">
    <property type="protein sequence ID" value="MBB2182163.1"/>
    <property type="molecule type" value="Genomic_DNA"/>
</dbReference>
<feature type="active site" description="Proton donor" evidence="6">
    <location>
        <position position="126"/>
    </location>
</feature>
<proteinExistence type="inferred from homology"/>
<evidence type="ECO:0000259" key="7">
    <source>
        <dbReference type="SMART" id="SM00226"/>
    </source>
</evidence>
<comment type="catalytic activity">
    <reaction evidence="5">
        <text>O-phospho-L-tyrosyl-[protein] + H2O = L-tyrosyl-[protein] + phosphate</text>
        <dbReference type="Rhea" id="RHEA:10684"/>
        <dbReference type="Rhea" id="RHEA-COMP:10136"/>
        <dbReference type="Rhea" id="RHEA-COMP:20101"/>
        <dbReference type="ChEBI" id="CHEBI:15377"/>
        <dbReference type="ChEBI" id="CHEBI:43474"/>
        <dbReference type="ChEBI" id="CHEBI:46858"/>
        <dbReference type="ChEBI" id="CHEBI:61978"/>
        <dbReference type="EC" id="3.1.3.48"/>
    </reaction>
</comment>
<dbReference type="InterPro" id="IPR036196">
    <property type="entry name" value="Ptyr_pPase_sf"/>
</dbReference>
<dbReference type="GO" id="GO:0004725">
    <property type="term" value="F:protein tyrosine phosphatase activity"/>
    <property type="evidence" value="ECO:0007669"/>
    <property type="project" value="UniProtKB-EC"/>
</dbReference>
<dbReference type="InterPro" id="IPR050438">
    <property type="entry name" value="LMW_PTPase"/>
</dbReference>
<accession>A0A839JWV7</accession>
<dbReference type="Gene3D" id="3.40.50.2300">
    <property type="match status" value="1"/>
</dbReference>
<evidence type="ECO:0000256" key="3">
    <source>
        <dbReference type="ARBA" id="ARBA00022801"/>
    </source>
</evidence>
<keyword evidence="4" id="KW-0904">Protein phosphatase</keyword>
<feature type="domain" description="Phosphotyrosine protein phosphatase I" evidence="7">
    <location>
        <begin position="5"/>
        <end position="150"/>
    </location>
</feature>
<dbReference type="PANTHER" id="PTHR11717:SF7">
    <property type="entry name" value="LOW MOLECULAR WEIGHT PHOSPHOTYROSINE PROTEIN PHOSPHATASE"/>
    <property type="match status" value="1"/>
</dbReference>
<name>A0A839JWV7_9FIRM</name>
<reference evidence="8 9" key="1">
    <citation type="submission" date="2020-07" db="EMBL/GenBank/DDBJ databases">
        <title>Characterization and genome sequencing of isolate MD1, a novel member within the family Lachnospiraceae.</title>
        <authorList>
            <person name="Rettenmaier R."/>
            <person name="Di Bello L."/>
            <person name="Zinser C."/>
            <person name="Scheitz K."/>
            <person name="Liebl W."/>
            <person name="Zverlov V."/>
        </authorList>
    </citation>
    <scope>NUCLEOTIDE SEQUENCE [LARGE SCALE GENOMIC DNA]</scope>
    <source>
        <strain evidence="8 9">MD1</strain>
    </source>
</reference>
<feature type="active site" description="Nucleophile" evidence="6">
    <location>
        <position position="11"/>
    </location>
</feature>
<feature type="active site" evidence="6">
    <location>
        <position position="17"/>
    </location>
</feature>
<dbReference type="CDD" id="cd16343">
    <property type="entry name" value="LMWPTP"/>
    <property type="match status" value="1"/>
</dbReference>
<gene>
    <name evidence="8" type="ORF">H0486_04650</name>
</gene>
<sequence>MPNKIKVLMVCHGNICRSPMAEFVFKDMVQKKGLDHMFYIASAATSTEEIGNPVHPGTRKILNRLGISSEGKRAIQMTKRDYSEYDYIIAMDHWNISNIYRIIGKDVDNKVKKLLDYTGQTRDIADPWYTGDFERTYEDIREGCEALLQFICEEKRR</sequence>
<organism evidence="8 9">
    <name type="scientific">Variimorphobacter saccharofermentans</name>
    <dbReference type="NCBI Taxonomy" id="2755051"/>
    <lineage>
        <taxon>Bacteria</taxon>
        <taxon>Bacillati</taxon>
        <taxon>Bacillota</taxon>
        <taxon>Clostridia</taxon>
        <taxon>Lachnospirales</taxon>
        <taxon>Lachnospiraceae</taxon>
        <taxon>Variimorphobacter</taxon>
    </lineage>
</organism>
<dbReference type="InterPro" id="IPR017867">
    <property type="entry name" value="Tyr_phospatase_low_mol_wt"/>
</dbReference>
<evidence type="ECO:0000313" key="8">
    <source>
        <dbReference type="EMBL" id="MBB2182163.1"/>
    </source>
</evidence>
<evidence type="ECO:0000256" key="4">
    <source>
        <dbReference type="ARBA" id="ARBA00022912"/>
    </source>
</evidence>
<keyword evidence="3" id="KW-0378">Hydrolase</keyword>
<evidence type="ECO:0000256" key="2">
    <source>
        <dbReference type="ARBA" id="ARBA00013064"/>
    </source>
</evidence>
<protein>
    <recommendedName>
        <fullName evidence="2">protein-tyrosine-phosphatase</fullName>
        <ecNumber evidence="2">3.1.3.48</ecNumber>
    </recommendedName>
</protein>
<dbReference type="SUPFAM" id="SSF52788">
    <property type="entry name" value="Phosphotyrosine protein phosphatases I"/>
    <property type="match status" value="1"/>
</dbReference>
<comment type="caution">
    <text evidence="8">The sequence shown here is derived from an EMBL/GenBank/DDBJ whole genome shotgun (WGS) entry which is preliminary data.</text>
</comment>
<dbReference type="PRINTS" id="PR00719">
    <property type="entry name" value="LMWPTPASE"/>
</dbReference>
<evidence type="ECO:0000313" key="9">
    <source>
        <dbReference type="Proteomes" id="UP000574276"/>
    </source>
</evidence>
<dbReference type="Proteomes" id="UP000574276">
    <property type="component" value="Unassembled WGS sequence"/>
</dbReference>
<comment type="similarity">
    <text evidence="1">Belongs to the low molecular weight phosphotyrosine protein phosphatase family.</text>
</comment>
<keyword evidence="9" id="KW-1185">Reference proteome</keyword>
<evidence type="ECO:0000256" key="5">
    <source>
        <dbReference type="ARBA" id="ARBA00051722"/>
    </source>
</evidence>
<evidence type="ECO:0000256" key="6">
    <source>
        <dbReference type="PIRSR" id="PIRSR617867-1"/>
    </source>
</evidence>
<dbReference type="AlphaFoldDB" id="A0A839JWV7"/>
<dbReference type="SMART" id="SM00226">
    <property type="entry name" value="LMWPc"/>
    <property type="match status" value="1"/>
</dbReference>
<evidence type="ECO:0000256" key="1">
    <source>
        <dbReference type="ARBA" id="ARBA00011063"/>
    </source>
</evidence>
<dbReference type="EC" id="3.1.3.48" evidence="2"/>